<dbReference type="OrthoDB" id="1263725at2"/>
<evidence type="ECO:0000313" key="3">
    <source>
        <dbReference type="Proteomes" id="UP000036261"/>
    </source>
</evidence>
<dbReference type="PATRIC" id="fig|558151.6.peg.62"/>
<keyword evidence="1" id="KW-1133">Transmembrane helix</keyword>
<dbReference type="AlphaFoldDB" id="A0A0J7IIZ0"/>
<dbReference type="EMBL" id="LFND01000001">
    <property type="protein sequence ID" value="KMQ66042.1"/>
    <property type="molecule type" value="Genomic_DNA"/>
</dbReference>
<feature type="transmembrane region" description="Helical" evidence="1">
    <location>
        <begin position="54"/>
        <end position="79"/>
    </location>
</feature>
<organism evidence="2 3">
    <name type="scientific">Chryseobacterium angstadtii</name>
    <dbReference type="NCBI Taxonomy" id="558151"/>
    <lineage>
        <taxon>Bacteria</taxon>
        <taxon>Pseudomonadati</taxon>
        <taxon>Bacteroidota</taxon>
        <taxon>Flavobacteriia</taxon>
        <taxon>Flavobacteriales</taxon>
        <taxon>Weeksellaceae</taxon>
        <taxon>Chryseobacterium group</taxon>
        <taxon>Chryseobacterium</taxon>
    </lineage>
</organism>
<reference evidence="2 3" key="1">
    <citation type="journal article" date="2013" name="Int. J. Syst. Evol. Microbiol.">
        <title>Chryseobacterium angstadtii sp. nov., isolated from a newt tank.</title>
        <authorList>
            <person name="Kirk K.E."/>
            <person name="Hoffman J.A."/>
            <person name="Smith K.A."/>
            <person name="Strahan B.L."/>
            <person name="Failor K.C."/>
            <person name="Krebs J.E."/>
            <person name="Gale A.N."/>
            <person name="Do T.D."/>
            <person name="Sontag T.C."/>
            <person name="Batties A.M."/>
            <person name="Mistiszyn K."/>
            <person name="Newman J.D."/>
        </authorList>
    </citation>
    <scope>NUCLEOTIDE SEQUENCE [LARGE SCALE GENOMIC DNA]</scope>
    <source>
        <strain evidence="2 3">KM</strain>
    </source>
</reference>
<dbReference type="STRING" id="558151.ACM46_00285"/>
<dbReference type="Proteomes" id="UP000036261">
    <property type="component" value="Unassembled WGS sequence"/>
</dbReference>
<comment type="caution">
    <text evidence="2">The sequence shown here is derived from an EMBL/GenBank/DDBJ whole genome shotgun (WGS) entry which is preliminary data.</text>
</comment>
<sequence length="89" mass="10410">MINTLKKYWFFLLIALIGINYAGFHLLGESIGISDALEHVESEQVIRKLKQKDFLYMLFIDAVLILDFFLVLFFLFIAGRKIVQLIIKK</sequence>
<evidence type="ECO:0000256" key="1">
    <source>
        <dbReference type="SAM" id="Phobius"/>
    </source>
</evidence>
<proteinExistence type="predicted"/>
<gene>
    <name evidence="2" type="ORF">ACM46_00285</name>
</gene>
<accession>A0A0J7IIZ0</accession>
<protein>
    <submittedName>
        <fullName evidence="2">Uncharacterized protein</fullName>
    </submittedName>
</protein>
<keyword evidence="1" id="KW-0812">Transmembrane</keyword>
<keyword evidence="3" id="KW-1185">Reference proteome</keyword>
<feature type="transmembrane region" description="Helical" evidence="1">
    <location>
        <begin position="7"/>
        <end position="27"/>
    </location>
</feature>
<evidence type="ECO:0000313" key="2">
    <source>
        <dbReference type="EMBL" id="KMQ66042.1"/>
    </source>
</evidence>
<dbReference type="RefSeq" id="WP_048504645.1">
    <property type="nucleotide sequence ID" value="NZ_LFND01000001.1"/>
</dbReference>
<keyword evidence="1" id="KW-0472">Membrane</keyword>
<name>A0A0J7IIZ0_9FLAO</name>